<comment type="caution">
    <text evidence="4">The sequence shown here is derived from an EMBL/GenBank/DDBJ whole genome shotgun (WGS) entry which is preliminary data.</text>
</comment>
<evidence type="ECO:0000256" key="2">
    <source>
        <dbReference type="ARBA" id="ARBA00022898"/>
    </source>
</evidence>
<feature type="domain" description="Tryptophan synthase beta chain-like PALP" evidence="3">
    <location>
        <begin position="75"/>
        <end position="359"/>
    </location>
</feature>
<sequence>MQAINNHLAGFRCIRCGALHPVADYPEGCPDCSADKHPASVVPVYDDAVPPAFGGGTGRGMQRFAHKLPYVSFPSLGEGDTPLVELPGLADELGLQRLSIKLESANPTGSHKDRMSAQFVARAKDRGGPGVIAASSGNAGASLSAYAAAAGLPCIIVTTPAVSPPWRRAIEMAGAEIIYTENSLERWAIVRRKVREQGYASATNYLDPPVGSDPYGVDGYKTLGYELAEDEATAEVDAIFVPTARGDLLWGIYRGLAEAVAEGKRSSLPRLIAVEPFPRLKEVLAGQDLRSHFPGKSLLVSIGGATVTYQSYVAVTESLGMAVSAPQDQALADQQRLARHGLYLELSAAASLTGLRQAIQQPGEAIRSAVLIGTSHGYKESA</sequence>
<dbReference type="SUPFAM" id="SSF53686">
    <property type="entry name" value="Tryptophan synthase beta subunit-like PLP-dependent enzymes"/>
    <property type="match status" value="1"/>
</dbReference>
<name>A0A942I528_9HYPH</name>
<keyword evidence="2" id="KW-0663">Pyridoxal phosphate</keyword>
<dbReference type="Pfam" id="PF00291">
    <property type="entry name" value="PALP"/>
    <property type="match status" value="1"/>
</dbReference>
<dbReference type="EMBL" id="JAGWCR010000024">
    <property type="protein sequence ID" value="MBS3652384.1"/>
    <property type="molecule type" value="Genomic_DNA"/>
</dbReference>
<protein>
    <submittedName>
        <fullName evidence="4">Pyridoxal-phosphate dependent enzyme</fullName>
    </submittedName>
</protein>
<dbReference type="InterPro" id="IPR050214">
    <property type="entry name" value="Cys_Synth/Cystath_Beta-Synth"/>
</dbReference>
<dbReference type="GO" id="GO:1901605">
    <property type="term" value="P:alpha-amino acid metabolic process"/>
    <property type="evidence" value="ECO:0007669"/>
    <property type="project" value="UniProtKB-ARBA"/>
</dbReference>
<dbReference type="InterPro" id="IPR001926">
    <property type="entry name" value="TrpB-like_PALP"/>
</dbReference>
<evidence type="ECO:0000313" key="4">
    <source>
        <dbReference type="EMBL" id="MBS3652384.1"/>
    </source>
</evidence>
<dbReference type="RefSeq" id="WP_188257933.1">
    <property type="nucleotide sequence ID" value="NZ_JABVCF010000024.1"/>
</dbReference>
<accession>A0A942I528</accession>
<dbReference type="InterPro" id="IPR036052">
    <property type="entry name" value="TrpB-like_PALP_sf"/>
</dbReference>
<dbReference type="Gene3D" id="3.40.50.1100">
    <property type="match status" value="2"/>
</dbReference>
<evidence type="ECO:0000313" key="5">
    <source>
        <dbReference type="Proteomes" id="UP000680348"/>
    </source>
</evidence>
<reference evidence="4" key="1">
    <citation type="submission" date="2021-04" db="EMBL/GenBank/DDBJ databases">
        <title>Pseudaminobacter soli sp. nov., isolated from paddy soil contaminated by heavy metals.</title>
        <authorList>
            <person name="Zhang K."/>
        </authorList>
    </citation>
    <scope>NUCLEOTIDE SEQUENCE</scope>
    <source>
        <strain evidence="4">19-2017</strain>
    </source>
</reference>
<evidence type="ECO:0000256" key="1">
    <source>
        <dbReference type="ARBA" id="ARBA00001933"/>
    </source>
</evidence>
<dbReference type="AlphaFoldDB" id="A0A942I528"/>
<comment type="cofactor">
    <cofactor evidence="1">
        <name>pyridoxal 5'-phosphate</name>
        <dbReference type="ChEBI" id="CHEBI:597326"/>
    </cofactor>
</comment>
<proteinExistence type="predicted"/>
<keyword evidence="5" id="KW-1185">Reference proteome</keyword>
<dbReference type="PANTHER" id="PTHR10314">
    <property type="entry name" value="CYSTATHIONINE BETA-SYNTHASE"/>
    <property type="match status" value="1"/>
</dbReference>
<gene>
    <name evidence="4" type="ORF">KEU06_27720</name>
</gene>
<dbReference type="Proteomes" id="UP000680348">
    <property type="component" value="Unassembled WGS sequence"/>
</dbReference>
<evidence type="ECO:0000259" key="3">
    <source>
        <dbReference type="Pfam" id="PF00291"/>
    </source>
</evidence>
<organism evidence="4 5">
    <name type="scientific">Pseudaminobacter soli</name>
    <name type="common">ex Zhang et al. 2022</name>
    <dbReference type="NCBI Taxonomy" id="2831468"/>
    <lineage>
        <taxon>Bacteria</taxon>
        <taxon>Pseudomonadati</taxon>
        <taxon>Pseudomonadota</taxon>
        <taxon>Alphaproteobacteria</taxon>
        <taxon>Hyphomicrobiales</taxon>
        <taxon>Phyllobacteriaceae</taxon>
        <taxon>Pseudaminobacter</taxon>
    </lineage>
</organism>